<dbReference type="GO" id="GO:0016020">
    <property type="term" value="C:membrane"/>
    <property type="evidence" value="ECO:0007669"/>
    <property type="project" value="TreeGrafter"/>
</dbReference>
<dbReference type="PANTHER" id="PTHR24185:SF8">
    <property type="entry name" value="PNPLA DOMAIN-CONTAINING PROTEIN"/>
    <property type="match status" value="1"/>
</dbReference>
<protein>
    <recommendedName>
        <fullName evidence="3">PNPLA domain-containing protein</fullName>
    </recommendedName>
</protein>
<keyword evidence="2" id="KW-0442">Lipid degradation</keyword>
<evidence type="ECO:0000256" key="1">
    <source>
        <dbReference type="ARBA" id="ARBA00023098"/>
    </source>
</evidence>
<feature type="short sequence motif" description="GXGXXG" evidence="2">
    <location>
        <begin position="26"/>
        <end position="31"/>
    </location>
</feature>
<evidence type="ECO:0000256" key="2">
    <source>
        <dbReference type="PROSITE-ProRule" id="PRU01161"/>
    </source>
</evidence>
<dbReference type="InterPro" id="IPR016035">
    <property type="entry name" value="Acyl_Trfase/lysoPLipase"/>
</dbReference>
<dbReference type="EMBL" id="CDHK01000006">
    <property type="protein sequence ID" value="CEJ58363.1"/>
    <property type="molecule type" value="Genomic_DNA"/>
</dbReference>
<dbReference type="STRING" id="104259.A0A0F7TNK6"/>
<keyword evidence="2" id="KW-0378">Hydrolase</keyword>
<feature type="short sequence motif" description="GXSXG" evidence="2">
    <location>
        <begin position="59"/>
        <end position="63"/>
    </location>
</feature>
<dbReference type="CDD" id="cd07199">
    <property type="entry name" value="Pat17_PNPLA8_PNPLA9_like"/>
    <property type="match status" value="1"/>
</dbReference>
<dbReference type="GO" id="GO:0047499">
    <property type="term" value="F:calcium-independent phospholipase A2 activity"/>
    <property type="evidence" value="ECO:0007669"/>
    <property type="project" value="TreeGrafter"/>
</dbReference>
<feature type="domain" description="PNPLA" evidence="3">
    <location>
        <begin position="22"/>
        <end position="237"/>
    </location>
</feature>
<keyword evidence="5" id="KW-1185">Reference proteome</keyword>
<dbReference type="GO" id="GO:0019369">
    <property type="term" value="P:arachidonate metabolic process"/>
    <property type="evidence" value="ECO:0007669"/>
    <property type="project" value="TreeGrafter"/>
</dbReference>
<gene>
    <name evidence="4" type="ORF">PMG11_07022</name>
</gene>
<evidence type="ECO:0000259" key="3">
    <source>
        <dbReference type="PROSITE" id="PS51635"/>
    </source>
</evidence>
<name>A0A0F7TNK6_PENBI</name>
<evidence type="ECO:0000313" key="5">
    <source>
        <dbReference type="Proteomes" id="UP000042958"/>
    </source>
</evidence>
<keyword evidence="1 2" id="KW-0443">Lipid metabolism</keyword>
<proteinExistence type="predicted"/>
<evidence type="ECO:0000313" key="4">
    <source>
        <dbReference type="EMBL" id="CEJ58363.1"/>
    </source>
</evidence>
<dbReference type="PROSITE" id="PS51635">
    <property type="entry name" value="PNPLA"/>
    <property type="match status" value="1"/>
</dbReference>
<organism evidence="4 5">
    <name type="scientific">Penicillium brasilianum</name>
    <dbReference type="NCBI Taxonomy" id="104259"/>
    <lineage>
        <taxon>Eukaryota</taxon>
        <taxon>Fungi</taxon>
        <taxon>Dikarya</taxon>
        <taxon>Ascomycota</taxon>
        <taxon>Pezizomycotina</taxon>
        <taxon>Eurotiomycetes</taxon>
        <taxon>Eurotiomycetidae</taxon>
        <taxon>Eurotiales</taxon>
        <taxon>Aspergillaceae</taxon>
        <taxon>Penicillium</taxon>
    </lineage>
</organism>
<dbReference type="Proteomes" id="UP000042958">
    <property type="component" value="Unassembled WGS sequence"/>
</dbReference>
<dbReference type="SUPFAM" id="SSF52151">
    <property type="entry name" value="FabD/lysophospholipase-like"/>
    <property type="match status" value="1"/>
</dbReference>
<dbReference type="OrthoDB" id="194358at2759"/>
<reference evidence="5" key="1">
    <citation type="journal article" date="2015" name="Genome Announc.">
        <title>Draft genome sequence of the fungus Penicillium brasilianum MG11.</title>
        <authorList>
            <person name="Horn F."/>
            <person name="Linde J."/>
            <person name="Mattern D.J."/>
            <person name="Walther G."/>
            <person name="Guthke R."/>
            <person name="Brakhage A.A."/>
            <person name="Valiante V."/>
        </authorList>
    </citation>
    <scope>NUCLEOTIDE SEQUENCE [LARGE SCALE GENOMIC DNA]</scope>
    <source>
        <strain evidence="5">MG11</strain>
    </source>
</reference>
<dbReference type="Gene3D" id="3.40.1090.10">
    <property type="entry name" value="Cytosolic phospholipase A2 catalytic domain"/>
    <property type="match status" value="1"/>
</dbReference>
<dbReference type="Pfam" id="PF01734">
    <property type="entry name" value="Patatin"/>
    <property type="match status" value="1"/>
</dbReference>
<feature type="active site" description="Nucleophile" evidence="2">
    <location>
        <position position="61"/>
    </location>
</feature>
<accession>A0A0F7TNK6</accession>
<feature type="short sequence motif" description="DGA/G" evidence="2">
    <location>
        <begin position="223"/>
        <end position="225"/>
    </location>
</feature>
<dbReference type="GO" id="GO:0016042">
    <property type="term" value="P:lipid catabolic process"/>
    <property type="evidence" value="ECO:0007669"/>
    <property type="project" value="UniProtKB-UniRule"/>
</dbReference>
<dbReference type="InterPro" id="IPR002641">
    <property type="entry name" value="PNPLA_dom"/>
</dbReference>
<sequence>MCGAEVRLAIRQLPPTKGPNILSLDGGGIRGIKQLGLLQSLEKRLSEVRLTEVFDLCVGTSVGALNIMDLVFNRSSADSSFRRFPDLARKIFQQPAKPVKLLKCLAWITGVKRLLLDGKYDDRMLEETLKAALGPDRRIFDVETTCGISSRVAIIASRISDGKACLLANYRGIGRHAGMSAYEFLMPQSQDQNPLLWEVARCSVAAPGFFRTKTLPRFGPLQDGGPGRNKLDLLVSVGTGYTAPERQPRHPRPGGIVHDGAITRLIRATVSSPSMDGEQAFLEALNFVSSPIRADIYRVNQLLHRPLPWLDDVEKLDGLAESSFNVPDELVRAVLVTGTLFFELDGCPTTRQGTIFCEGSILCTSTQPRKLIGRILAEIPGAEFQIDHQGPLGLVGEDNGCRLCGYYRKKVSFTVCSLDETLTIQVGNTESRTRLGGFPKSVQNLLDEQQVQSPFGRPDHRTDAWPPARRCLCRRGTKRRVAFAEPSLGQKRRRL</sequence>
<dbReference type="PANTHER" id="PTHR24185">
    <property type="entry name" value="CALCIUM-INDEPENDENT PHOSPHOLIPASE A2-GAMMA"/>
    <property type="match status" value="1"/>
</dbReference>
<feature type="active site" description="Proton acceptor" evidence="2">
    <location>
        <position position="223"/>
    </location>
</feature>
<dbReference type="GO" id="GO:0046486">
    <property type="term" value="P:glycerolipid metabolic process"/>
    <property type="evidence" value="ECO:0007669"/>
    <property type="project" value="UniProtKB-ARBA"/>
</dbReference>
<dbReference type="AlphaFoldDB" id="A0A0F7TNK6"/>